<dbReference type="EMBL" id="VDEP01000508">
    <property type="protein sequence ID" value="KAA1066991.1"/>
    <property type="molecule type" value="Genomic_DNA"/>
</dbReference>
<reference evidence="5 6" key="1">
    <citation type="submission" date="2019-05" db="EMBL/GenBank/DDBJ databases">
        <title>Emergence of the Ug99 lineage of the wheat stem rust pathogen through somatic hybridization.</title>
        <authorList>
            <person name="Li F."/>
            <person name="Upadhyaya N.M."/>
            <person name="Sperschneider J."/>
            <person name="Matny O."/>
            <person name="Nguyen-Phuc H."/>
            <person name="Mago R."/>
            <person name="Raley C."/>
            <person name="Miller M.E."/>
            <person name="Silverstein K.A.T."/>
            <person name="Henningsen E."/>
            <person name="Hirsch C.D."/>
            <person name="Visser B."/>
            <person name="Pretorius Z.A."/>
            <person name="Steffenson B.J."/>
            <person name="Schwessinger B."/>
            <person name="Dodds P.N."/>
            <person name="Figueroa M."/>
        </authorList>
    </citation>
    <scope>NUCLEOTIDE SEQUENCE [LARGE SCALE GENOMIC DNA]</scope>
    <source>
        <strain evidence="4">21-0</strain>
        <strain evidence="3 6">Ug99</strain>
    </source>
</reference>
<sequence>MGFIIPIAFAKLLFYLLTLWNAFKALKVPKTRRKIPRPVLNRAANSNPVPLQTAPSSDPLSSAQKTRRTRIKEMTKVCLVWVVWTYAKRFLDWIAWAIPWYDEFNLAFLIWLIFMGPSAADTVFRYTIQRMATPYEQSFDSVLGTTHDALQVIMYLVTRGPKSLHLKWERWKARQFNKSLLSANNTAVPPSRLPVSNPYQSHFQRTISQQTLTSDRAVPNAVSSTSANSTYLLVPERKPTLSRKLSAGYKRAVSNSRPKPFLGDPGLFSTRSVSTNRTVYPFRSAQGPTLGSFGFGTSIENQPLKLSSKANMQSSHLQSPHHQDPNQVHDPEEEINSIIIHDDSLVSAHEPSPIPVDPIYGPPAQVIRQKRGRNTNDELDAFALRKAKKAVRASSTKRSDKTSTSKTKKASARVSNLTPAPPTQMAQQNVKSPKLMSNESPSFPILPAPKGSCENLDSNMTWELPANAALPEPDPTLSPSKAPAPTVKRRLHNPDEPLPLSKSFQTVNSSNLIFNKSSSVTSPELAPKNLDGGNMTLELPINAALPEPDPNLSPSKAPAPAVKRRLHNPDDPLPLSKSFKAVNSSNFMSNQFSSFPSPPAPKDSCENLDGNLAWELPANAALPEPDPTISPSKAPAPSVKRRLHDPDEPLPLSKSLKAVHHHESSSPPNPSTPQHQHIREQALDSVRSLTSTDCLPSLNRSTGRLASRFPPTSTPTTPHCSAPSSHSKKVSSNSKPKALVRKREISGKIGQDNVLMAAKKFERLHQHASSSRSSPASSPSKRSAHPSPNKFVEPIVPLHDIPLVGPRLEQEDFIVPSTPQNAALNEFNHNAFIDPIPPQNVSLVGPISEQKEDLIVPSTSQKATLIECNHNGFVEPIPTQDVPLVEPIPEQEEDLIVLSTTSEKAPLNLALDSPEDLAQIPTSSYNHFVHHHPHNPQSHFNHL</sequence>
<feature type="compositionally biased region" description="Low complexity" evidence="1">
    <location>
        <begin position="710"/>
        <end position="737"/>
    </location>
</feature>
<evidence type="ECO:0000256" key="2">
    <source>
        <dbReference type="SAM" id="Phobius"/>
    </source>
</evidence>
<keyword evidence="2" id="KW-1133">Transmembrane helix</keyword>
<evidence type="ECO:0008006" key="7">
    <source>
        <dbReference type="Google" id="ProtNLM"/>
    </source>
</evidence>
<protein>
    <recommendedName>
        <fullName evidence="7">Protein YOP1</fullName>
    </recommendedName>
</protein>
<feature type="compositionally biased region" description="Polar residues" evidence="1">
    <location>
        <begin position="308"/>
        <end position="320"/>
    </location>
</feature>
<keyword evidence="2" id="KW-0812">Transmembrane</keyword>
<gene>
    <name evidence="4" type="ORF">PGT21_010658</name>
    <name evidence="3" type="ORF">PGTUg99_023255</name>
</gene>
<feature type="compositionally biased region" description="Polar residues" evidence="1">
    <location>
        <begin position="43"/>
        <end position="64"/>
    </location>
</feature>
<evidence type="ECO:0000256" key="1">
    <source>
        <dbReference type="SAM" id="MobiDB-lite"/>
    </source>
</evidence>
<organism evidence="3 6">
    <name type="scientific">Puccinia graminis f. sp. tritici</name>
    <dbReference type="NCBI Taxonomy" id="56615"/>
    <lineage>
        <taxon>Eukaryota</taxon>
        <taxon>Fungi</taxon>
        <taxon>Dikarya</taxon>
        <taxon>Basidiomycota</taxon>
        <taxon>Pucciniomycotina</taxon>
        <taxon>Pucciniomycetes</taxon>
        <taxon>Pucciniales</taxon>
        <taxon>Pucciniaceae</taxon>
        <taxon>Puccinia</taxon>
    </lineage>
</organism>
<dbReference type="Proteomes" id="UP000324748">
    <property type="component" value="Unassembled WGS sequence"/>
</dbReference>
<feature type="compositionally biased region" description="Polar residues" evidence="1">
    <location>
        <begin position="414"/>
        <end position="441"/>
    </location>
</feature>
<evidence type="ECO:0000313" key="5">
    <source>
        <dbReference type="Proteomes" id="UP000324748"/>
    </source>
</evidence>
<feature type="compositionally biased region" description="Low complexity" evidence="1">
    <location>
        <begin position="767"/>
        <end position="788"/>
    </location>
</feature>
<proteinExistence type="predicted"/>
<evidence type="ECO:0000313" key="3">
    <source>
        <dbReference type="EMBL" id="KAA1066991.1"/>
    </source>
</evidence>
<feature type="region of interest" description="Disordered" evidence="1">
    <location>
        <begin position="693"/>
        <end position="746"/>
    </location>
</feature>
<name>A0A5B0LRA8_PUCGR</name>
<keyword evidence="5" id="KW-1185">Reference proteome</keyword>
<feature type="region of interest" description="Disordered" evidence="1">
    <location>
        <begin position="763"/>
        <end position="793"/>
    </location>
</feature>
<accession>A0A5B0LRA8</accession>
<dbReference type="EMBL" id="VSWC01000118">
    <property type="protein sequence ID" value="KAA1083890.1"/>
    <property type="molecule type" value="Genomic_DNA"/>
</dbReference>
<feature type="region of interest" description="Disordered" evidence="1">
    <location>
        <begin position="590"/>
        <end position="609"/>
    </location>
</feature>
<feature type="compositionally biased region" description="Polar residues" evidence="1">
    <location>
        <begin position="693"/>
        <end position="704"/>
    </location>
</feature>
<dbReference type="Proteomes" id="UP000325313">
    <property type="component" value="Unassembled WGS sequence"/>
</dbReference>
<feature type="region of interest" description="Disordered" evidence="1">
    <location>
        <begin position="308"/>
        <end position="329"/>
    </location>
</feature>
<feature type="transmembrane region" description="Helical" evidence="2">
    <location>
        <begin position="6"/>
        <end position="23"/>
    </location>
</feature>
<feature type="region of interest" description="Disordered" evidence="1">
    <location>
        <begin position="386"/>
        <end position="503"/>
    </location>
</feature>
<dbReference type="AlphaFoldDB" id="A0A5B0LRA8"/>
<keyword evidence="2" id="KW-0472">Membrane</keyword>
<evidence type="ECO:0000313" key="4">
    <source>
        <dbReference type="EMBL" id="KAA1083890.1"/>
    </source>
</evidence>
<feature type="region of interest" description="Disordered" evidence="1">
    <location>
        <begin position="620"/>
        <end position="679"/>
    </location>
</feature>
<feature type="region of interest" description="Disordered" evidence="1">
    <location>
        <begin position="42"/>
        <end position="65"/>
    </location>
</feature>
<comment type="caution">
    <text evidence="3">The sequence shown here is derived from an EMBL/GenBank/DDBJ whole genome shotgun (WGS) entry which is preliminary data.</text>
</comment>
<feature type="transmembrane region" description="Helical" evidence="2">
    <location>
        <begin position="104"/>
        <end position="124"/>
    </location>
</feature>
<evidence type="ECO:0000313" key="6">
    <source>
        <dbReference type="Proteomes" id="UP000325313"/>
    </source>
</evidence>
<dbReference type="OrthoDB" id="434647at2759"/>
<feature type="region of interest" description="Disordered" evidence="1">
    <location>
        <begin position="543"/>
        <end position="578"/>
    </location>
</feature>